<name>A0A836GK60_9TRYP</name>
<evidence type="ECO:0000256" key="8">
    <source>
        <dbReference type="PIRSR" id="PIRSR630616-3"/>
    </source>
</evidence>
<keyword evidence="4" id="KW-0418">Kinase</keyword>
<dbReference type="GO" id="GO:0005524">
    <property type="term" value="F:ATP binding"/>
    <property type="evidence" value="ECO:0007669"/>
    <property type="project" value="UniProtKB-UniRule"/>
</dbReference>
<feature type="binding site" evidence="7 9">
    <location>
        <position position="289"/>
    </location>
    <ligand>
        <name>ATP</name>
        <dbReference type="ChEBI" id="CHEBI:30616"/>
    </ligand>
</feature>
<keyword evidence="3 7" id="KW-0547">Nucleotide-binding</keyword>
<reference evidence="13" key="1">
    <citation type="journal article" date="2021" name="Microbiol. Resour. Announc.">
        <title>LGAAP: Leishmaniinae Genome Assembly and Annotation Pipeline.</title>
        <authorList>
            <person name="Almutairi H."/>
            <person name="Urbaniak M.D."/>
            <person name="Bates M.D."/>
            <person name="Jariyapan N."/>
            <person name="Kwakye-Nuako G."/>
            <person name="Thomaz-Soccol V."/>
            <person name="Al-Salem W.S."/>
            <person name="Dillon R.J."/>
            <person name="Bates P.A."/>
            <person name="Gatherer D."/>
        </authorList>
    </citation>
    <scope>NUCLEOTIDE SEQUENCE [LARGE SCALE GENOMIC DNA]</scope>
</reference>
<dbReference type="PROSITE" id="PS00108">
    <property type="entry name" value="PROTEIN_KINASE_ST"/>
    <property type="match status" value="1"/>
</dbReference>
<gene>
    <name evidence="12" type="ORF">LSCM1_04429</name>
</gene>
<feature type="region of interest" description="Disordered" evidence="10">
    <location>
        <begin position="74"/>
        <end position="104"/>
    </location>
</feature>
<evidence type="ECO:0000256" key="5">
    <source>
        <dbReference type="ARBA" id="ARBA00022840"/>
    </source>
</evidence>
<feature type="region of interest" description="Disordered" evidence="10">
    <location>
        <begin position="1"/>
        <end position="58"/>
    </location>
</feature>
<dbReference type="GO" id="GO:0004674">
    <property type="term" value="F:protein serine/threonine kinase activity"/>
    <property type="evidence" value="ECO:0007669"/>
    <property type="project" value="UniProtKB-KW"/>
</dbReference>
<dbReference type="InterPro" id="IPR000719">
    <property type="entry name" value="Prot_kinase_dom"/>
</dbReference>
<dbReference type="AlphaFoldDB" id="A0A836GK60"/>
<dbReference type="InterPro" id="IPR030616">
    <property type="entry name" value="Aur-like"/>
</dbReference>
<feature type="compositionally biased region" description="Low complexity" evidence="10">
    <location>
        <begin position="1"/>
        <end position="22"/>
    </location>
</feature>
<dbReference type="PROSITE" id="PS50011">
    <property type="entry name" value="PROTEIN_KINASE_DOM"/>
    <property type="match status" value="1"/>
</dbReference>
<feature type="cross-link" description="Glycyl lysine isopeptide (Lys-Gly) (interchain with G-Cter in SUMO2)" evidence="8">
    <location>
        <position position="387"/>
    </location>
</feature>
<keyword evidence="1" id="KW-0723">Serine/threonine-protein kinase</keyword>
<dbReference type="EMBL" id="JAFEUZ010000029">
    <property type="protein sequence ID" value="KAG5473799.1"/>
    <property type="molecule type" value="Genomic_DNA"/>
</dbReference>
<evidence type="ECO:0000313" key="13">
    <source>
        <dbReference type="Proteomes" id="UP000673552"/>
    </source>
</evidence>
<feature type="compositionally biased region" description="Basic and acidic residues" evidence="10">
    <location>
        <begin position="435"/>
        <end position="454"/>
    </location>
</feature>
<evidence type="ECO:0000256" key="3">
    <source>
        <dbReference type="ARBA" id="ARBA00022741"/>
    </source>
</evidence>
<dbReference type="PROSITE" id="PS00107">
    <property type="entry name" value="PROTEIN_KINASE_ATP"/>
    <property type="match status" value="1"/>
</dbReference>
<comment type="caution">
    <text evidence="12">The sequence shown here is derived from an EMBL/GenBank/DDBJ whole genome shotgun (WGS) entry which is preliminary data.</text>
</comment>
<keyword evidence="13" id="KW-1185">Reference proteome</keyword>
<keyword evidence="5 7" id="KW-0067">ATP-binding</keyword>
<dbReference type="SUPFAM" id="SSF56112">
    <property type="entry name" value="Protein kinase-like (PK-like)"/>
    <property type="match status" value="1"/>
</dbReference>
<evidence type="ECO:0000256" key="1">
    <source>
        <dbReference type="ARBA" id="ARBA00022527"/>
    </source>
</evidence>
<evidence type="ECO:0000256" key="7">
    <source>
        <dbReference type="PIRSR" id="PIRSR630616-2"/>
    </source>
</evidence>
<dbReference type="FunFam" id="3.30.200.20:FF:000042">
    <property type="entry name" value="Aurora kinase A"/>
    <property type="match status" value="1"/>
</dbReference>
<dbReference type="KEGG" id="lmat:92514450"/>
<dbReference type="InterPro" id="IPR008271">
    <property type="entry name" value="Ser/Thr_kinase_AS"/>
</dbReference>
<feature type="region of interest" description="Disordered" evidence="10">
    <location>
        <begin position="161"/>
        <end position="189"/>
    </location>
</feature>
<feature type="binding site" evidence="7">
    <location>
        <begin position="389"/>
        <end position="390"/>
    </location>
    <ligand>
        <name>ATP</name>
        <dbReference type="ChEBI" id="CHEBI:30616"/>
    </ligand>
</feature>
<feature type="compositionally biased region" description="Polar residues" evidence="10">
    <location>
        <begin position="166"/>
        <end position="180"/>
    </location>
</feature>
<dbReference type="Pfam" id="PF00069">
    <property type="entry name" value="Pkinase"/>
    <property type="match status" value="2"/>
</dbReference>
<proteinExistence type="predicted"/>
<feature type="compositionally biased region" description="Polar residues" evidence="10">
    <location>
        <begin position="39"/>
        <end position="55"/>
    </location>
</feature>
<dbReference type="PANTHER" id="PTHR24350">
    <property type="entry name" value="SERINE/THREONINE-PROTEIN KINASE IAL-RELATED"/>
    <property type="match status" value="1"/>
</dbReference>
<sequence length="587" mass="62139">MPSLWPSSSAPLGSISSSLVSPSRHRRQHQQPAPARLNPSANSSTRVHPENSTKGVTCACAPPLLADADFARERTEEPEAKRHHAESSSCPAPGGSSSASSAVVRRTAATAATADTPSVPISVHSSSAASSSSCIRSSAVAGCPVVWTRGAGARLPASLEGCDGSGSVSTKAAPTASTHSMAGPTAKGVSSSLSLGVTSSLRSAAQPSLVPAGVTRIVCSHPKPTAPSTVLVTNTGAPMTPPMTRLAHRIHQHELRPADFRREEVLGAGSYSIVTLATHCASGLLFALKEIDRSRLRWRPLEAQLRWEINLQRTLRHAHIVRLYSYFITPECISLVLEYCSGGTLLNRLRAAPHHRFSERQASRYTRHVAKALAHLHGLGVAHRDLKPENVLISADGIAKLADFGWSRSVVHPSPLSGSAATAQAPHDQPNAPRDSMEHDASSENAKEGAVEGRRTMCGTLDYLSPEMVSGQAHSAKTDVWSLGVMLAEMLTGMPPFYTESTQQTLRAIQRLPPNLTGSHITDRGPGLPLSGTSVTANVSSTYNEPAALSAGALSLIRAMLQKDPAARPTMSEVLCHPWLQKAVRNE</sequence>
<evidence type="ECO:0000313" key="12">
    <source>
        <dbReference type="EMBL" id="KAG5473799.1"/>
    </source>
</evidence>
<dbReference type="GeneID" id="92514450"/>
<evidence type="ECO:0000256" key="6">
    <source>
        <dbReference type="PIRSR" id="PIRSR630616-1"/>
    </source>
</evidence>
<evidence type="ECO:0000256" key="2">
    <source>
        <dbReference type="ARBA" id="ARBA00022679"/>
    </source>
</evidence>
<feature type="active site" description="Proton acceptor" evidence="6">
    <location>
        <position position="385"/>
    </location>
</feature>
<dbReference type="RefSeq" id="XP_067177033.1">
    <property type="nucleotide sequence ID" value="XM_067321938.1"/>
</dbReference>
<protein>
    <recommendedName>
        <fullName evidence="11">Protein kinase domain-containing protein</fullName>
    </recommendedName>
</protein>
<dbReference type="InterPro" id="IPR011009">
    <property type="entry name" value="Kinase-like_dom_sf"/>
</dbReference>
<dbReference type="Gene3D" id="3.30.200.20">
    <property type="entry name" value="Phosphorylase Kinase, domain 1"/>
    <property type="match status" value="1"/>
</dbReference>
<dbReference type="InterPro" id="IPR017441">
    <property type="entry name" value="Protein_kinase_ATP_BS"/>
</dbReference>
<dbReference type="Gene3D" id="1.10.510.10">
    <property type="entry name" value="Transferase(Phosphotransferase) domain 1"/>
    <property type="match status" value="1"/>
</dbReference>
<accession>A0A836GK60</accession>
<evidence type="ECO:0000259" key="11">
    <source>
        <dbReference type="PROSITE" id="PS50011"/>
    </source>
</evidence>
<evidence type="ECO:0000256" key="10">
    <source>
        <dbReference type="SAM" id="MobiDB-lite"/>
    </source>
</evidence>
<feature type="domain" description="Protein kinase" evidence="11">
    <location>
        <begin position="260"/>
        <end position="580"/>
    </location>
</feature>
<dbReference type="Proteomes" id="UP000673552">
    <property type="component" value="Unassembled WGS sequence"/>
</dbReference>
<feature type="compositionally biased region" description="Low complexity" evidence="10">
    <location>
        <begin position="87"/>
        <end position="104"/>
    </location>
</feature>
<keyword evidence="2" id="KW-0808">Transferase</keyword>
<feature type="region of interest" description="Disordered" evidence="10">
    <location>
        <begin position="415"/>
        <end position="454"/>
    </location>
</feature>
<dbReference type="OrthoDB" id="377346at2759"/>
<evidence type="ECO:0000256" key="4">
    <source>
        <dbReference type="ARBA" id="ARBA00022777"/>
    </source>
</evidence>
<feature type="binding site" evidence="7">
    <location>
        <position position="403"/>
    </location>
    <ligand>
        <name>ATP</name>
        <dbReference type="ChEBI" id="CHEBI:30616"/>
    </ligand>
</feature>
<evidence type="ECO:0000256" key="9">
    <source>
        <dbReference type="PROSITE-ProRule" id="PRU10141"/>
    </source>
</evidence>
<dbReference type="SMART" id="SM00220">
    <property type="entry name" value="S_TKc"/>
    <property type="match status" value="1"/>
</dbReference>
<organism evidence="12 13">
    <name type="scientific">Leishmania martiniquensis</name>
    <dbReference type="NCBI Taxonomy" id="1580590"/>
    <lineage>
        <taxon>Eukaryota</taxon>
        <taxon>Discoba</taxon>
        <taxon>Euglenozoa</taxon>
        <taxon>Kinetoplastea</taxon>
        <taxon>Metakinetoplastina</taxon>
        <taxon>Trypanosomatida</taxon>
        <taxon>Trypanosomatidae</taxon>
        <taxon>Leishmaniinae</taxon>
        <taxon>Leishmania</taxon>
    </lineage>
</organism>
<reference evidence="13" key="2">
    <citation type="journal article" date="2021" name="Sci. Data">
        <title>Chromosome-scale genome sequencing, assembly and annotation of six genomes from subfamily Leishmaniinae.</title>
        <authorList>
            <person name="Almutairi H."/>
            <person name="Urbaniak M.D."/>
            <person name="Bates M.D."/>
            <person name="Jariyapan N."/>
            <person name="Kwakye-Nuako G."/>
            <person name="Thomaz Soccol V."/>
            <person name="Al-Salem W.S."/>
            <person name="Dillon R.J."/>
            <person name="Bates P.A."/>
            <person name="Gatherer D."/>
        </authorList>
    </citation>
    <scope>NUCLEOTIDE SEQUENCE [LARGE SCALE GENOMIC DNA]</scope>
</reference>